<dbReference type="GeneID" id="109590739"/>
<dbReference type="InterPro" id="IPR056372">
    <property type="entry name" value="TPR_DOCK"/>
</dbReference>
<dbReference type="InterPro" id="IPR027357">
    <property type="entry name" value="DOCKER_dom"/>
</dbReference>
<dbReference type="GO" id="GO:0031267">
    <property type="term" value="F:small GTPase binding"/>
    <property type="evidence" value="ECO:0007669"/>
    <property type="project" value="TreeGrafter"/>
</dbReference>
<protein>
    <recommendedName>
        <fullName evidence="2">DOCKER domain-containing protein</fullName>
    </recommendedName>
</protein>
<dbReference type="Proteomes" id="UP000007879">
    <property type="component" value="Unassembled WGS sequence"/>
</dbReference>
<dbReference type="GO" id="GO:0005886">
    <property type="term" value="C:plasma membrane"/>
    <property type="evidence" value="ECO:0007669"/>
    <property type="project" value="TreeGrafter"/>
</dbReference>
<dbReference type="GO" id="GO:0005085">
    <property type="term" value="F:guanyl-nucleotide exchange factor activity"/>
    <property type="evidence" value="ECO:0007669"/>
    <property type="project" value="InterPro"/>
</dbReference>
<accession>A0AAN0JYI6</accession>
<dbReference type="PROSITE" id="PS51651">
    <property type="entry name" value="DOCKER"/>
    <property type="match status" value="1"/>
</dbReference>
<evidence type="ECO:0000313" key="3">
    <source>
        <dbReference type="EnsemblMetazoa" id="XP_019862177.1"/>
    </source>
</evidence>
<feature type="domain" description="DOCKER" evidence="2">
    <location>
        <begin position="1"/>
        <end position="188"/>
    </location>
</feature>
<dbReference type="PANTHER" id="PTHR45653">
    <property type="entry name" value="DEDICATOR OF CYTOKINESIS"/>
    <property type="match status" value="1"/>
</dbReference>
<keyword evidence="4" id="KW-1185">Reference proteome</keyword>
<sequence length="188" mass="22350">MTELKRKRILDLYGDMRLTMNTLMLDKWRMLGNFQANFVPGMVGPFLKVSLLPHEGLRKATIPVFFDMMEHEWKYNKNFHRMEIEMIDKLDVYVSNGMGDPNIQSCAVEPLPDPNIMKKFEGKQVKEEITRYCRTNNVKHFLLKRPFHQGKKDKSNEYKTLHIERTVYTTEYQFPGILRWFPVVDSEV</sequence>
<evidence type="ECO:0000256" key="1">
    <source>
        <dbReference type="PROSITE-ProRule" id="PRU00984"/>
    </source>
</evidence>
<organism evidence="3 4">
    <name type="scientific">Amphimedon queenslandica</name>
    <name type="common">Sponge</name>
    <dbReference type="NCBI Taxonomy" id="400682"/>
    <lineage>
        <taxon>Eukaryota</taxon>
        <taxon>Metazoa</taxon>
        <taxon>Porifera</taxon>
        <taxon>Demospongiae</taxon>
        <taxon>Heteroscleromorpha</taxon>
        <taxon>Haplosclerida</taxon>
        <taxon>Niphatidae</taxon>
        <taxon>Amphimedon</taxon>
    </lineage>
</organism>
<reference evidence="4" key="1">
    <citation type="journal article" date="2010" name="Nature">
        <title>The Amphimedon queenslandica genome and the evolution of animal complexity.</title>
        <authorList>
            <person name="Srivastava M."/>
            <person name="Simakov O."/>
            <person name="Chapman J."/>
            <person name="Fahey B."/>
            <person name="Gauthier M.E."/>
            <person name="Mitros T."/>
            <person name="Richards G.S."/>
            <person name="Conaco C."/>
            <person name="Dacre M."/>
            <person name="Hellsten U."/>
            <person name="Larroux C."/>
            <person name="Putnam N.H."/>
            <person name="Stanke M."/>
            <person name="Adamska M."/>
            <person name="Darling A."/>
            <person name="Degnan S.M."/>
            <person name="Oakley T.H."/>
            <person name="Plachetzki D.C."/>
            <person name="Zhai Y."/>
            <person name="Adamski M."/>
            <person name="Calcino A."/>
            <person name="Cummins S.F."/>
            <person name="Goodstein D.M."/>
            <person name="Harris C."/>
            <person name="Jackson D.J."/>
            <person name="Leys S.P."/>
            <person name="Shu S."/>
            <person name="Woodcroft B.J."/>
            <person name="Vervoort M."/>
            <person name="Kosik K.S."/>
            <person name="Manning G."/>
            <person name="Degnan B.M."/>
            <person name="Rokhsar D.S."/>
        </authorList>
    </citation>
    <scope>NUCLEOTIDE SEQUENCE [LARGE SCALE GENOMIC DNA]</scope>
</reference>
<dbReference type="InterPro" id="IPR046770">
    <property type="entry name" value="DOCKER_Lobe_B"/>
</dbReference>
<dbReference type="EnsemblMetazoa" id="XM_020006618.1">
    <property type="protein sequence ID" value="XP_019862177.1"/>
    <property type="gene ID" value="LOC109590739"/>
</dbReference>
<dbReference type="Pfam" id="PF20422">
    <property type="entry name" value="DHR-2_Lobe_B"/>
    <property type="match status" value="1"/>
</dbReference>
<dbReference type="PANTHER" id="PTHR45653:SF10">
    <property type="entry name" value="MYOBLAST CITY, ISOFORM B"/>
    <property type="match status" value="1"/>
</dbReference>
<proteinExistence type="inferred from homology"/>
<evidence type="ECO:0000313" key="4">
    <source>
        <dbReference type="Proteomes" id="UP000007879"/>
    </source>
</evidence>
<dbReference type="GO" id="GO:0007264">
    <property type="term" value="P:small GTPase-mediated signal transduction"/>
    <property type="evidence" value="ECO:0007669"/>
    <property type="project" value="InterPro"/>
</dbReference>
<comment type="similarity">
    <text evidence="1">Belongs to the DOCK family.</text>
</comment>
<reference evidence="3" key="2">
    <citation type="submission" date="2024-06" db="UniProtKB">
        <authorList>
            <consortium name="EnsemblMetazoa"/>
        </authorList>
    </citation>
    <scope>IDENTIFICATION</scope>
</reference>
<name>A0AAN0JYI6_AMPQE</name>
<evidence type="ECO:0000259" key="2">
    <source>
        <dbReference type="PROSITE" id="PS51651"/>
    </source>
</evidence>
<dbReference type="InterPro" id="IPR026791">
    <property type="entry name" value="DOCK"/>
</dbReference>
<dbReference type="RefSeq" id="XP_019862177.1">
    <property type="nucleotide sequence ID" value="XM_020006618.1"/>
</dbReference>
<dbReference type="GO" id="GO:0005737">
    <property type="term" value="C:cytoplasm"/>
    <property type="evidence" value="ECO:0007669"/>
    <property type="project" value="TreeGrafter"/>
</dbReference>
<dbReference type="Pfam" id="PF23554">
    <property type="entry name" value="TPR_DOCK"/>
    <property type="match status" value="1"/>
</dbReference>
<dbReference type="KEGG" id="aqu:109590739"/>
<dbReference type="AlphaFoldDB" id="A0AAN0JYI6"/>